<evidence type="ECO:0000313" key="4">
    <source>
        <dbReference type="EMBL" id="KAE9324838.1"/>
    </source>
</evidence>
<protein>
    <recommendedName>
        <fullName evidence="8">THH1/TOM1/TOM3 domain-containing protein</fullName>
    </recommendedName>
</protein>
<dbReference type="EMBL" id="QXGE01000100">
    <property type="protein sequence ID" value="KAE9324838.1"/>
    <property type="molecule type" value="Genomic_DNA"/>
</dbReference>
<keyword evidence="1" id="KW-1133">Transmembrane helix</keyword>
<proteinExistence type="predicted"/>
<dbReference type="EMBL" id="QXGB01000111">
    <property type="protein sequence ID" value="KAE9229885.1"/>
    <property type="molecule type" value="Genomic_DNA"/>
</dbReference>
<evidence type="ECO:0000313" key="7">
    <source>
        <dbReference type="Proteomes" id="UP000476176"/>
    </source>
</evidence>
<dbReference type="Proteomes" id="UP000437068">
    <property type="component" value="Unassembled WGS sequence"/>
</dbReference>
<name>A0A6A4ENV3_9STRA</name>
<organism evidence="4 6">
    <name type="scientific">Phytophthora fragariae</name>
    <dbReference type="NCBI Taxonomy" id="53985"/>
    <lineage>
        <taxon>Eukaryota</taxon>
        <taxon>Sar</taxon>
        <taxon>Stramenopiles</taxon>
        <taxon>Oomycota</taxon>
        <taxon>Peronosporomycetes</taxon>
        <taxon>Peronosporales</taxon>
        <taxon>Peronosporaceae</taxon>
        <taxon>Phytophthora</taxon>
    </lineage>
</organism>
<feature type="transmembrane region" description="Helical" evidence="1">
    <location>
        <begin position="158"/>
        <end position="182"/>
    </location>
</feature>
<evidence type="ECO:0000313" key="5">
    <source>
        <dbReference type="Proteomes" id="UP000433483"/>
    </source>
</evidence>
<evidence type="ECO:0000256" key="1">
    <source>
        <dbReference type="SAM" id="Phobius"/>
    </source>
</evidence>
<keyword evidence="1" id="KW-0472">Membrane</keyword>
<sequence length="415" mass="46439">MFWQLSCGGLCLVLIISIGRRLFAVHALEQRARPQPRSFVLGRGFHRPLYGACWLLLLLRAAFFTLTISNQSEELKIPLKMATFWLLDMPSVAMTALNGYILLFAVRLVFRRRWPGTTSSGSNGVLGVVYVAFCASLVALVTLVAVDRAQRDARGLVVPQWVTFGYSAVIWTTLGLLGLKYWGQAVRILWRYRRRNQWTALDGDETSTKTSWRLPVLGISCLKSLAMCSTLLAELLIVRGISCFVAASQDEVGEMDVTSWRSVLVHYFSWEVVSVAIVLRMLHQTPIAVHYPSEESRNGVAASMQRVEAPSAPELDGGEIQIQFEVPHVRELVAEYVVPSNASLLFARRRGMELESNVETRYCREHHAGAPSAGAEYVDCRCCRHTIDDRFLSNANVPLLAEEQEPLDDETSCTN</sequence>
<accession>A0A6A4ENV3</accession>
<keyword evidence="1" id="KW-0812">Transmembrane</keyword>
<feature type="transmembrane region" description="Helical" evidence="1">
    <location>
        <begin position="81"/>
        <end position="105"/>
    </location>
</feature>
<feature type="transmembrane region" description="Helical" evidence="1">
    <location>
        <begin position="48"/>
        <end position="69"/>
    </location>
</feature>
<dbReference type="AlphaFoldDB" id="A0A6A4ENV3"/>
<evidence type="ECO:0000313" key="2">
    <source>
        <dbReference type="EMBL" id="KAE9229885.1"/>
    </source>
</evidence>
<dbReference type="Proteomes" id="UP000476176">
    <property type="component" value="Unassembled WGS sequence"/>
</dbReference>
<gene>
    <name evidence="4" type="ORF">PF001_g3222</name>
    <name evidence="3" type="ORF">PF004_g5075</name>
    <name evidence="2" type="ORF">PF005_g3688</name>
</gene>
<evidence type="ECO:0000313" key="3">
    <source>
        <dbReference type="EMBL" id="KAE9245827.1"/>
    </source>
</evidence>
<dbReference type="Proteomes" id="UP000433483">
    <property type="component" value="Unassembled WGS sequence"/>
</dbReference>
<evidence type="ECO:0000313" key="6">
    <source>
        <dbReference type="Proteomes" id="UP000437068"/>
    </source>
</evidence>
<feature type="transmembrane region" description="Helical" evidence="1">
    <location>
        <begin position="125"/>
        <end position="146"/>
    </location>
</feature>
<comment type="caution">
    <text evidence="4">The sequence shown here is derived from an EMBL/GenBank/DDBJ whole genome shotgun (WGS) entry which is preliminary data.</text>
</comment>
<evidence type="ECO:0008006" key="8">
    <source>
        <dbReference type="Google" id="ProtNLM"/>
    </source>
</evidence>
<dbReference type="OrthoDB" id="112202at2759"/>
<dbReference type="EMBL" id="QXGC01000184">
    <property type="protein sequence ID" value="KAE9245827.1"/>
    <property type="molecule type" value="Genomic_DNA"/>
</dbReference>
<keyword evidence="5" id="KW-1185">Reference proteome</keyword>
<reference evidence="5 6" key="1">
    <citation type="submission" date="2018-08" db="EMBL/GenBank/DDBJ databases">
        <title>Genomic investigation of the strawberry pathogen Phytophthora fragariae indicates pathogenicity is determined by transcriptional variation in three key races.</title>
        <authorList>
            <person name="Adams T.M."/>
            <person name="Armitage A.D."/>
            <person name="Sobczyk M.K."/>
            <person name="Bates H.J."/>
            <person name="Dunwell J.M."/>
            <person name="Nellist C.F."/>
            <person name="Harrison R.J."/>
        </authorList>
    </citation>
    <scope>NUCLEOTIDE SEQUENCE [LARGE SCALE GENOMIC DNA]</scope>
    <source>
        <strain evidence="4 6">A4</strain>
        <strain evidence="3 7">BC-23</strain>
        <strain evidence="2 5">NOV-27</strain>
    </source>
</reference>